<accession>A0A4Q0YIF3</accession>
<evidence type="ECO:0000313" key="4">
    <source>
        <dbReference type="Proteomes" id="UP000290172"/>
    </source>
</evidence>
<keyword evidence="2" id="KW-1133">Transmembrane helix</keyword>
<dbReference type="RefSeq" id="WP_128978699.1">
    <property type="nucleotide sequence ID" value="NZ_PDKJ01000002.1"/>
</dbReference>
<organism evidence="3 4">
    <name type="scientific">Halarcobacter ebronensis</name>
    <dbReference type="NCBI Taxonomy" id="1462615"/>
    <lineage>
        <taxon>Bacteria</taxon>
        <taxon>Pseudomonadati</taxon>
        <taxon>Campylobacterota</taxon>
        <taxon>Epsilonproteobacteria</taxon>
        <taxon>Campylobacterales</taxon>
        <taxon>Arcobacteraceae</taxon>
        <taxon>Halarcobacter</taxon>
    </lineage>
</organism>
<keyword evidence="2" id="KW-0812">Transmembrane</keyword>
<reference evidence="3 4" key="1">
    <citation type="submission" date="2017-10" db="EMBL/GenBank/DDBJ databases">
        <title>Genomics of the genus Arcobacter.</title>
        <authorList>
            <person name="Perez-Cataluna A."/>
            <person name="Figueras M.J."/>
        </authorList>
    </citation>
    <scope>NUCLEOTIDE SEQUENCE [LARGE SCALE GENOMIC DNA]</scope>
    <source>
        <strain evidence="3 4">CECT 8993</strain>
    </source>
</reference>
<feature type="region of interest" description="Disordered" evidence="1">
    <location>
        <begin position="1"/>
        <end position="87"/>
    </location>
</feature>
<feature type="region of interest" description="Disordered" evidence="1">
    <location>
        <begin position="249"/>
        <end position="309"/>
    </location>
</feature>
<feature type="compositionally biased region" description="Polar residues" evidence="1">
    <location>
        <begin position="275"/>
        <end position="292"/>
    </location>
</feature>
<evidence type="ECO:0008006" key="5">
    <source>
        <dbReference type="Google" id="ProtNLM"/>
    </source>
</evidence>
<feature type="compositionally biased region" description="Basic and acidic residues" evidence="1">
    <location>
        <begin position="34"/>
        <end position="44"/>
    </location>
</feature>
<evidence type="ECO:0000256" key="2">
    <source>
        <dbReference type="SAM" id="Phobius"/>
    </source>
</evidence>
<feature type="compositionally biased region" description="Polar residues" evidence="1">
    <location>
        <begin position="253"/>
        <end position="262"/>
    </location>
</feature>
<sequence length="400" mass="46286">MKNKSDEEIIDEIIGSDSESKETTSEADALAKLSIRDDKRKNQNDESDDELEPVLDENSKNKSANKENVIENEDKDGSSNNSIDEEDFPIQKKQPKIFKILIAIAALLSVVLLIGIILYFSGFFDPKPVVETKVVKEIKKVEPEVVFNENDINKKELNKKLNMLTKKEIMSQEELEAEEKKIEEEKKRKEEEMQKEIEEKKKEEELKLANQLTKIQEEKKALEEQQLAIKQQQEEFLKLQEEAKKELEEKKNQILNGTSSENKPAVNEPAKEDTNIAQTPQEDNANTDENSAQTQEQQPVSQEQMPKEEATKIVTKSFLSFINVATIKGELFKTYLDDIEKYNKNISLCRDTKNNIEIYFGPFDSQNEREKVFSNLMENGYKDAYLVDFTAEEYNKRCKY</sequence>
<keyword evidence="2" id="KW-0472">Membrane</keyword>
<feature type="transmembrane region" description="Helical" evidence="2">
    <location>
        <begin position="100"/>
        <end position="120"/>
    </location>
</feature>
<evidence type="ECO:0000256" key="1">
    <source>
        <dbReference type="SAM" id="MobiDB-lite"/>
    </source>
</evidence>
<feature type="compositionally biased region" description="Basic and acidic residues" evidence="1">
    <location>
        <begin position="57"/>
        <end position="69"/>
    </location>
</feature>
<name>A0A4Q0YIF3_9BACT</name>
<feature type="compositionally biased region" description="Low complexity" evidence="1">
    <location>
        <begin position="293"/>
        <end position="304"/>
    </location>
</feature>
<gene>
    <name evidence="3" type="ORF">CRV08_02395</name>
</gene>
<proteinExistence type="predicted"/>
<evidence type="ECO:0000313" key="3">
    <source>
        <dbReference type="EMBL" id="RXJ69574.1"/>
    </source>
</evidence>
<protein>
    <recommendedName>
        <fullName evidence="5">SPOR domain-containing protein</fullName>
    </recommendedName>
</protein>
<feature type="compositionally biased region" description="Acidic residues" evidence="1">
    <location>
        <begin position="45"/>
        <end position="55"/>
    </location>
</feature>
<dbReference type="EMBL" id="PDKJ01000002">
    <property type="protein sequence ID" value="RXJ69574.1"/>
    <property type="molecule type" value="Genomic_DNA"/>
</dbReference>
<comment type="caution">
    <text evidence="3">The sequence shown here is derived from an EMBL/GenBank/DDBJ whole genome shotgun (WGS) entry which is preliminary data.</text>
</comment>
<dbReference type="Proteomes" id="UP000290172">
    <property type="component" value="Unassembled WGS sequence"/>
</dbReference>
<dbReference type="AlphaFoldDB" id="A0A4Q0YIF3"/>